<dbReference type="AlphaFoldDB" id="A0A2U1FB38"/>
<gene>
    <name evidence="1" type="ORF">C8D89_1064</name>
</gene>
<dbReference type="Proteomes" id="UP000245639">
    <property type="component" value="Unassembled WGS sequence"/>
</dbReference>
<dbReference type="OrthoDB" id="1550909at2"/>
<name>A0A2U1FB38_9PSEU</name>
<dbReference type="EMBL" id="QEKW01000006">
    <property type="protein sequence ID" value="PVZ09349.1"/>
    <property type="molecule type" value="Genomic_DNA"/>
</dbReference>
<comment type="caution">
    <text evidence="1">The sequence shown here is derived from an EMBL/GenBank/DDBJ whole genome shotgun (WGS) entry which is preliminary data.</text>
</comment>
<sequence length="204" mass="21764">MVTRRSPRPRVGWWDAIVGPGAGPVENAGTVTLGVAGTVLAPRLARGPSRPGPGARLVLRVLAADLWGGAWCNNTPAAARWYGQEPRARHHLAFAAAHVHPFVVARLDAQPRWDRALAQYAYLLAATAVLGQVGRPAQRVLALLTTAGGLALDRWWGTTDAAPWFGTVYYVKLLAGHAGGAALLHPDPLAAPKTRGGRPRRRRP</sequence>
<reference evidence="1 2" key="1">
    <citation type="submission" date="2018-04" db="EMBL/GenBank/DDBJ databases">
        <title>Genomic Encyclopedia of Type Strains, Phase IV (KMG-IV): sequencing the most valuable type-strain genomes for metagenomic binning, comparative biology and taxonomic classification.</title>
        <authorList>
            <person name="Goeker M."/>
        </authorList>
    </citation>
    <scope>NUCLEOTIDE SEQUENCE [LARGE SCALE GENOMIC DNA]</scope>
    <source>
        <strain evidence="1 2">DSM 45771</strain>
    </source>
</reference>
<keyword evidence="2" id="KW-1185">Reference proteome</keyword>
<evidence type="ECO:0000313" key="2">
    <source>
        <dbReference type="Proteomes" id="UP000245639"/>
    </source>
</evidence>
<evidence type="ECO:0000313" key="1">
    <source>
        <dbReference type="EMBL" id="PVZ09349.1"/>
    </source>
</evidence>
<dbReference type="RefSeq" id="WP_116708561.1">
    <property type="nucleotide sequence ID" value="NZ_QEKW01000006.1"/>
</dbReference>
<organism evidence="1 2">
    <name type="scientific">Actinomycetospora cinnamomea</name>
    <dbReference type="NCBI Taxonomy" id="663609"/>
    <lineage>
        <taxon>Bacteria</taxon>
        <taxon>Bacillati</taxon>
        <taxon>Actinomycetota</taxon>
        <taxon>Actinomycetes</taxon>
        <taxon>Pseudonocardiales</taxon>
        <taxon>Pseudonocardiaceae</taxon>
        <taxon>Actinomycetospora</taxon>
    </lineage>
</organism>
<accession>A0A2U1FB38</accession>
<protein>
    <submittedName>
        <fullName evidence="1">Uncharacterized protein</fullName>
    </submittedName>
</protein>
<proteinExistence type="predicted"/>